<comment type="subcellular location">
    <subcellularLocation>
        <location evidence="1">Membrane</location>
        <topology evidence="1">Multi-pass membrane protein</topology>
    </subcellularLocation>
</comment>
<evidence type="ECO:0000256" key="8">
    <source>
        <dbReference type="SAM" id="Phobius"/>
    </source>
</evidence>
<evidence type="ECO:0000256" key="1">
    <source>
        <dbReference type="ARBA" id="ARBA00004141"/>
    </source>
</evidence>
<dbReference type="Pfam" id="PF01490">
    <property type="entry name" value="Aa_trans"/>
    <property type="match status" value="2"/>
</dbReference>
<dbReference type="EMBL" id="AP019303">
    <property type="protein sequence ID" value="BBH07173.1"/>
    <property type="molecule type" value="Genomic_DNA"/>
</dbReference>
<dbReference type="PANTHER" id="PTHR22950:SF701">
    <property type="entry name" value="AMINO ACID TRANSPORTER AVT1A-LIKE"/>
    <property type="match status" value="1"/>
</dbReference>
<feature type="transmembrane region" description="Helical" evidence="8">
    <location>
        <begin position="291"/>
        <end position="314"/>
    </location>
</feature>
<keyword evidence="6 8" id="KW-0472">Membrane</keyword>
<feature type="compositionally biased region" description="Acidic residues" evidence="7">
    <location>
        <begin position="16"/>
        <end position="25"/>
    </location>
</feature>
<feature type="compositionally biased region" description="Basic and acidic residues" evidence="7">
    <location>
        <begin position="1"/>
        <end position="11"/>
    </location>
</feature>
<feature type="transmembrane region" description="Helical" evidence="8">
    <location>
        <begin position="320"/>
        <end position="337"/>
    </location>
</feature>
<dbReference type="InterPro" id="IPR013057">
    <property type="entry name" value="AA_transpt_TM"/>
</dbReference>
<dbReference type="AlphaFoldDB" id="A0A4Y1RTU1"/>
<keyword evidence="3 8" id="KW-0812">Transmembrane</keyword>
<dbReference type="PANTHER" id="PTHR22950">
    <property type="entry name" value="AMINO ACID TRANSPORTER"/>
    <property type="match status" value="1"/>
</dbReference>
<dbReference type="GO" id="GO:0015179">
    <property type="term" value="F:L-amino acid transmembrane transporter activity"/>
    <property type="evidence" value="ECO:0007669"/>
    <property type="project" value="TreeGrafter"/>
</dbReference>
<feature type="domain" description="Amino acid transporter transmembrane" evidence="9">
    <location>
        <begin position="331"/>
        <end position="482"/>
    </location>
</feature>
<keyword evidence="4" id="KW-0029">Amino-acid transport</keyword>
<protein>
    <submittedName>
        <fullName evidence="10">Transmembrane amino acid transporter family protein</fullName>
    </submittedName>
</protein>
<sequence length="490" mass="52882">MAEKDKEKETDPFLYESEDEDDDIEENKTESGSSSNSSHGGDHAEVSSPVSFTSQKWPQSYRETIDSYSIAASPNIANLGFVPTSSYASIHNYSKGILDLIAKSSFLSTNESAPQKADLDRISITQSLLSEKSTLHKQQTGELPIGHGCSFTQTIFNGINVMAGVGLLSTPSTVKEAGWAGLVVLLLFAVVCCYTGVLMRYCFENKEGITTYPDLGEAAFGRYGRLFISSYCVEFIILEGDNLSRLFPGTSLNWAGFQLDSLHLFGIVTALIVLPSVWLRDLRLISFLSAGGVIVTLLIVLCVILLGTAGGIGFHHNAQAVNWNGIPLVIVMGYLMFGQQTLSQITLNMPPHAFLSKVALWTTVINPLSKYPFRLKYALLMNPLARGIEELLPVGLSNSTWCFIVLRTALVISSVGAAFLIPFFGLVMALIGSLLSILVSVIVPSLCFLKIAGRKATTVQVVSSTTVAALGIIAATLGTYSSVSKIVKSY</sequence>
<dbReference type="GO" id="GO:0005774">
    <property type="term" value="C:vacuolar membrane"/>
    <property type="evidence" value="ECO:0007669"/>
    <property type="project" value="TreeGrafter"/>
</dbReference>
<accession>A0A4Y1RTU1</accession>
<evidence type="ECO:0000256" key="7">
    <source>
        <dbReference type="SAM" id="MobiDB-lite"/>
    </source>
</evidence>
<keyword evidence="5 8" id="KW-1133">Transmembrane helix</keyword>
<evidence type="ECO:0000256" key="4">
    <source>
        <dbReference type="ARBA" id="ARBA00022970"/>
    </source>
</evidence>
<evidence type="ECO:0000256" key="3">
    <source>
        <dbReference type="ARBA" id="ARBA00022692"/>
    </source>
</evidence>
<feature type="transmembrane region" description="Helical" evidence="8">
    <location>
        <begin position="461"/>
        <end position="480"/>
    </location>
</feature>
<evidence type="ECO:0000256" key="2">
    <source>
        <dbReference type="ARBA" id="ARBA00022448"/>
    </source>
</evidence>
<feature type="transmembrane region" description="Helical" evidence="8">
    <location>
        <begin position="261"/>
        <end position="279"/>
    </location>
</feature>
<proteinExistence type="predicted"/>
<organism evidence="10">
    <name type="scientific">Prunus dulcis</name>
    <name type="common">Almond</name>
    <name type="synonym">Amygdalus dulcis</name>
    <dbReference type="NCBI Taxonomy" id="3755"/>
    <lineage>
        <taxon>Eukaryota</taxon>
        <taxon>Viridiplantae</taxon>
        <taxon>Streptophyta</taxon>
        <taxon>Embryophyta</taxon>
        <taxon>Tracheophyta</taxon>
        <taxon>Spermatophyta</taxon>
        <taxon>Magnoliopsida</taxon>
        <taxon>eudicotyledons</taxon>
        <taxon>Gunneridae</taxon>
        <taxon>Pentapetalae</taxon>
        <taxon>rosids</taxon>
        <taxon>fabids</taxon>
        <taxon>Rosales</taxon>
        <taxon>Rosaceae</taxon>
        <taxon>Amygdaloideae</taxon>
        <taxon>Amygdaleae</taxon>
        <taxon>Prunus</taxon>
    </lineage>
</organism>
<gene>
    <name evidence="10" type="ORF">Prudu_019038</name>
</gene>
<feature type="region of interest" description="Disordered" evidence="7">
    <location>
        <begin position="1"/>
        <end position="55"/>
    </location>
</feature>
<keyword evidence="2" id="KW-0813">Transport</keyword>
<name>A0A4Y1RTU1_PRUDU</name>
<evidence type="ECO:0000313" key="10">
    <source>
        <dbReference type="EMBL" id="BBH07173.1"/>
    </source>
</evidence>
<feature type="transmembrane region" description="Helical" evidence="8">
    <location>
        <begin position="401"/>
        <end position="421"/>
    </location>
</feature>
<reference evidence="10" key="1">
    <citation type="journal article" date="2019" name="Science">
        <title>Mutation of a bHLH transcription factor allowed almond domestication.</title>
        <authorList>
            <person name="Sanchez-Perez R."/>
            <person name="Pavan S."/>
            <person name="Mazzeo R."/>
            <person name="Moldovan C."/>
            <person name="Aiese Cigliano R."/>
            <person name="Del Cueto J."/>
            <person name="Ricciardi F."/>
            <person name="Lotti C."/>
            <person name="Ricciardi L."/>
            <person name="Dicenta F."/>
            <person name="Lopez-Marques R.L."/>
            <person name="Lindberg Moller B."/>
        </authorList>
    </citation>
    <scope>NUCLEOTIDE SEQUENCE</scope>
</reference>
<feature type="transmembrane region" description="Helical" evidence="8">
    <location>
        <begin position="427"/>
        <end position="449"/>
    </location>
</feature>
<evidence type="ECO:0000259" key="9">
    <source>
        <dbReference type="Pfam" id="PF01490"/>
    </source>
</evidence>
<feature type="domain" description="Amino acid transporter transmembrane" evidence="9">
    <location>
        <begin position="148"/>
        <end position="306"/>
    </location>
</feature>
<feature type="transmembrane region" description="Helical" evidence="8">
    <location>
        <begin position="177"/>
        <end position="197"/>
    </location>
</feature>
<evidence type="ECO:0000256" key="6">
    <source>
        <dbReference type="ARBA" id="ARBA00023136"/>
    </source>
</evidence>
<evidence type="ECO:0000256" key="5">
    <source>
        <dbReference type="ARBA" id="ARBA00022989"/>
    </source>
</evidence>